<dbReference type="PANTHER" id="PTHR11474:SF126">
    <property type="entry name" value="TYROSINASE-LIKE PROTEIN TYR-1-RELATED"/>
    <property type="match status" value="1"/>
</dbReference>
<sequence>MLFNIIALLAAASLTQAVVLPARQVSDGSKCIDPPQRIEWRQLEPAQQKSYIDAVLCLKTKPSRIGLRSLFDDFPHVHFQVASSIHNQATFLPWHRYFTKCYFDALSECGYSGPGTYWDWTLDHESLLASPVMSSTTGFGGNGDPNRSEYNAPTDQTLPCVDSGPFKDLRPEYLPNSPTEMTEGGHCFFRQVAEANEPEAWNIMKDTLTPEYVANQQKLETFAKFAPDLEASPHGTIHASLGGEMNPTTSPNEPLFFLHHPQIDRLWWTWQQQNLEKRVADYSGMHRPWGSTSFVPASMNDTLNMLGVADDVLVKDVMSTTGPVLCYRY</sequence>
<dbReference type="AlphaFoldDB" id="W7EEN6"/>
<feature type="domain" description="Tyrosinase copper-binding" evidence="5">
    <location>
        <begin position="69"/>
        <end position="273"/>
    </location>
</feature>
<organism evidence="6 7">
    <name type="scientific">Bipolaris victoriae (strain FI3)</name>
    <name type="common">Victoria blight of oats agent</name>
    <name type="synonym">Cochliobolus victoriae</name>
    <dbReference type="NCBI Taxonomy" id="930091"/>
    <lineage>
        <taxon>Eukaryota</taxon>
        <taxon>Fungi</taxon>
        <taxon>Dikarya</taxon>
        <taxon>Ascomycota</taxon>
        <taxon>Pezizomycotina</taxon>
        <taxon>Dothideomycetes</taxon>
        <taxon>Pleosporomycetidae</taxon>
        <taxon>Pleosporales</taxon>
        <taxon>Pleosporineae</taxon>
        <taxon>Pleosporaceae</taxon>
        <taxon>Bipolaris</taxon>
    </lineage>
</organism>
<dbReference type="PRINTS" id="PR00092">
    <property type="entry name" value="TYROSINASE"/>
</dbReference>
<dbReference type="Pfam" id="PF00264">
    <property type="entry name" value="Tyrosinase"/>
    <property type="match status" value="1"/>
</dbReference>
<keyword evidence="7" id="KW-1185">Reference proteome</keyword>
<accession>W7EEN6</accession>
<dbReference type="RefSeq" id="XP_014553933.1">
    <property type="nucleotide sequence ID" value="XM_014698447.1"/>
</dbReference>
<feature type="signal peptide" evidence="4">
    <location>
        <begin position="1"/>
        <end position="17"/>
    </location>
</feature>
<evidence type="ECO:0000259" key="5">
    <source>
        <dbReference type="Pfam" id="PF00264"/>
    </source>
</evidence>
<protein>
    <recommendedName>
        <fullName evidence="5">Tyrosinase copper-binding domain-containing protein</fullName>
    </recommendedName>
</protein>
<dbReference type="Gene3D" id="1.10.1280.10">
    <property type="entry name" value="Di-copper center containing domain from catechol oxidase"/>
    <property type="match status" value="1"/>
</dbReference>
<proteinExistence type="predicted"/>
<dbReference type="InterPro" id="IPR050316">
    <property type="entry name" value="Tyrosinase/Hemocyanin"/>
</dbReference>
<keyword evidence="2" id="KW-0186">Copper</keyword>
<evidence type="ECO:0000256" key="2">
    <source>
        <dbReference type="ARBA" id="ARBA00023008"/>
    </source>
</evidence>
<evidence type="ECO:0000256" key="3">
    <source>
        <dbReference type="SAM" id="MobiDB-lite"/>
    </source>
</evidence>
<dbReference type="InterPro" id="IPR002227">
    <property type="entry name" value="Tyrosinase_Cu-bd"/>
</dbReference>
<dbReference type="EMBL" id="KI968768">
    <property type="protein sequence ID" value="EUN24350.1"/>
    <property type="molecule type" value="Genomic_DNA"/>
</dbReference>
<evidence type="ECO:0000313" key="7">
    <source>
        <dbReference type="Proteomes" id="UP000054337"/>
    </source>
</evidence>
<dbReference type="SUPFAM" id="SSF48056">
    <property type="entry name" value="Di-copper centre-containing domain"/>
    <property type="match status" value="1"/>
</dbReference>
<dbReference type="PANTHER" id="PTHR11474">
    <property type="entry name" value="TYROSINASE FAMILY MEMBER"/>
    <property type="match status" value="1"/>
</dbReference>
<dbReference type="HOGENOM" id="CLU_035914_1_2_1"/>
<name>W7EEN6_BIPV3</name>
<gene>
    <name evidence="6" type="ORF">COCVIDRAFT_40067</name>
</gene>
<keyword evidence="4" id="KW-0732">Signal</keyword>
<feature type="chain" id="PRO_5004891249" description="Tyrosinase copper-binding domain-containing protein" evidence="4">
    <location>
        <begin position="18"/>
        <end position="329"/>
    </location>
</feature>
<evidence type="ECO:0000313" key="6">
    <source>
        <dbReference type="EMBL" id="EUN24350.1"/>
    </source>
</evidence>
<dbReference type="InterPro" id="IPR008922">
    <property type="entry name" value="Di-copper_centre_dom_sf"/>
</dbReference>
<evidence type="ECO:0000256" key="4">
    <source>
        <dbReference type="SAM" id="SignalP"/>
    </source>
</evidence>
<dbReference type="OrthoDB" id="6132182at2759"/>
<keyword evidence="1" id="KW-0479">Metal-binding</keyword>
<dbReference type="GeneID" id="26256806"/>
<feature type="region of interest" description="Disordered" evidence="3">
    <location>
        <begin position="136"/>
        <end position="157"/>
    </location>
</feature>
<dbReference type="GO" id="GO:0046872">
    <property type="term" value="F:metal ion binding"/>
    <property type="evidence" value="ECO:0007669"/>
    <property type="project" value="UniProtKB-KW"/>
</dbReference>
<dbReference type="GO" id="GO:0016491">
    <property type="term" value="F:oxidoreductase activity"/>
    <property type="evidence" value="ECO:0007669"/>
    <property type="project" value="InterPro"/>
</dbReference>
<reference evidence="6 7" key="1">
    <citation type="journal article" date="2013" name="PLoS Genet.">
        <title>Comparative genome structure, secondary metabolite, and effector coding capacity across Cochliobolus pathogens.</title>
        <authorList>
            <person name="Condon B.J."/>
            <person name="Leng Y."/>
            <person name="Wu D."/>
            <person name="Bushley K.E."/>
            <person name="Ohm R.A."/>
            <person name="Otillar R."/>
            <person name="Martin J."/>
            <person name="Schackwitz W."/>
            <person name="Grimwood J."/>
            <person name="MohdZainudin N."/>
            <person name="Xue C."/>
            <person name="Wang R."/>
            <person name="Manning V.A."/>
            <person name="Dhillon B."/>
            <person name="Tu Z.J."/>
            <person name="Steffenson B.J."/>
            <person name="Salamov A."/>
            <person name="Sun H."/>
            <person name="Lowry S."/>
            <person name="LaButti K."/>
            <person name="Han J."/>
            <person name="Copeland A."/>
            <person name="Lindquist E."/>
            <person name="Barry K."/>
            <person name="Schmutz J."/>
            <person name="Baker S.E."/>
            <person name="Ciuffetti L.M."/>
            <person name="Grigoriev I.V."/>
            <person name="Zhong S."/>
            <person name="Turgeon B.G."/>
        </authorList>
    </citation>
    <scope>NUCLEOTIDE SEQUENCE [LARGE SCALE GENOMIC DNA]</scope>
    <source>
        <strain evidence="6 7">FI3</strain>
    </source>
</reference>
<feature type="compositionally biased region" description="Polar residues" evidence="3">
    <location>
        <begin position="148"/>
        <end position="157"/>
    </location>
</feature>
<evidence type="ECO:0000256" key="1">
    <source>
        <dbReference type="ARBA" id="ARBA00022723"/>
    </source>
</evidence>
<dbReference type="Proteomes" id="UP000054337">
    <property type="component" value="Unassembled WGS sequence"/>
</dbReference>